<dbReference type="Pfam" id="PF10546">
    <property type="entry name" value="P63C"/>
    <property type="match status" value="1"/>
</dbReference>
<sequence>MSDNVIQLVHSAGEARVDSRVIAEQLGVKHKHSFALVTRYQRKFEELGQLPFQKEVGRRAQGGGRAERFALLNEDQAYFLLSLSRNSDLVVDLKLRLVKAFRDARNQAGLDSVMGMILLTAPAPWEKRFGDDYYRALARITGTVFEGHAKGTPAIFGQITDRWVYTAILPKEVHAELKARRGESERMHQWLTDGGRDRLDQQIRMVTLIADSSIDRKDFEARCMQAFGLPGQLRLIYPQAA</sequence>
<organism evidence="2 3">
    <name type="scientific">Pseudomonas fluorescens</name>
    <dbReference type="NCBI Taxonomy" id="294"/>
    <lineage>
        <taxon>Bacteria</taxon>
        <taxon>Pseudomonadati</taxon>
        <taxon>Pseudomonadota</taxon>
        <taxon>Gammaproteobacteria</taxon>
        <taxon>Pseudomonadales</taxon>
        <taxon>Pseudomonadaceae</taxon>
        <taxon>Pseudomonas</taxon>
    </lineage>
</organism>
<evidence type="ECO:0000313" key="2">
    <source>
        <dbReference type="EMBL" id="VEE45756.1"/>
    </source>
</evidence>
<reference evidence="2 3" key="1">
    <citation type="submission" date="2018-12" db="EMBL/GenBank/DDBJ databases">
        <authorList>
            <consortium name="Pathogen Informatics"/>
        </authorList>
    </citation>
    <scope>NUCLEOTIDE SEQUENCE [LARGE SCALE GENOMIC DNA]</scope>
    <source>
        <strain evidence="2 3">NCTC10783</strain>
    </source>
</reference>
<evidence type="ECO:0000259" key="1">
    <source>
        <dbReference type="Pfam" id="PF10546"/>
    </source>
</evidence>
<proteinExistence type="predicted"/>
<dbReference type="Proteomes" id="UP000278078">
    <property type="component" value="Chromosome"/>
</dbReference>
<dbReference type="InterPro" id="IPR018874">
    <property type="entry name" value="Phage_Mx8_p63_C"/>
</dbReference>
<dbReference type="AlphaFoldDB" id="A0A3S4N6T0"/>
<name>A0A3S4N6T0_PSEFL</name>
<dbReference type="EMBL" id="LR134300">
    <property type="protein sequence ID" value="VEE45756.1"/>
    <property type="molecule type" value="Genomic_DNA"/>
</dbReference>
<dbReference type="Pfam" id="PF09669">
    <property type="entry name" value="Phage_pRha"/>
    <property type="match status" value="1"/>
</dbReference>
<accession>A0A3S4N6T0</accession>
<gene>
    <name evidence="2" type="ORF">NCTC10783_01616</name>
</gene>
<protein>
    <submittedName>
        <fullName evidence="2">Prophage antirepressor</fullName>
    </submittedName>
</protein>
<feature type="domain" description="Bacteriophage Mx8 p63 C-terminal" evidence="1">
    <location>
        <begin position="123"/>
        <end position="199"/>
    </location>
</feature>
<evidence type="ECO:0000313" key="3">
    <source>
        <dbReference type="Proteomes" id="UP000278078"/>
    </source>
</evidence>
<dbReference type="InterPro" id="IPR014054">
    <property type="entry name" value="Phage_regulatory_Rha"/>
</dbReference>